<name>A0A6C0JTG0_9ZZZZ</name>
<proteinExistence type="predicted"/>
<protein>
    <submittedName>
        <fullName evidence="1">Uncharacterized protein</fullName>
    </submittedName>
</protein>
<dbReference type="EMBL" id="MN740695">
    <property type="protein sequence ID" value="QHU08191.1"/>
    <property type="molecule type" value="Genomic_DNA"/>
</dbReference>
<sequence length="224" mass="25661">MDDSCLSSYVGKQESVRTIQSASALEAPIDYYMRYFTVTNENGQTRYKLGDLKDFQYPEDEEILQLLPKTNLDHDYETYGLDSPFYNQHVTSFENNTEYIAPTKKSSTTTFEITNRSAVITSFEVTSETDQMVGIGYTGPSLMFPIKRGTHTYTINLPLCLLCYTTINLTFQNDVSNLVFNYIYFPIDVIKFLLGQEVITQLGLICRGNLVEYYYDLDPGNIIM</sequence>
<dbReference type="AlphaFoldDB" id="A0A6C0JTG0"/>
<organism evidence="1">
    <name type="scientific">viral metagenome</name>
    <dbReference type="NCBI Taxonomy" id="1070528"/>
    <lineage>
        <taxon>unclassified sequences</taxon>
        <taxon>metagenomes</taxon>
        <taxon>organismal metagenomes</taxon>
    </lineage>
</organism>
<evidence type="ECO:0000313" key="1">
    <source>
        <dbReference type="EMBL" id="QHU08191.1"/>
    </source>
</evidence>
<accession>A0A6C0JTG0</accession>
<reference evidence="1" key="1">
    <citation type="journal article" date="2020" name="Nature">
        <title>Giant virus diversity and host interactions through global metagenomics.</title>
        <authorList>
            <person name="Schulz F."/>
            <person name="Roux S."/>
            <person name="Paez-Espino D."/>
            <person name="Jungbluth S."/>
            <person name="Walsh D.A."/>
            <person name="Denef V.J."/>
            <person name="McMahon K.D."/>
            <person name="Konstantinidis K.T."/>
            <person name="Eloe-Fadrosh E.A."/>
            <person name="Kyrpides N.C."/>
            <person name="Woyke T."/>
        </authorList>
    </citation>
    <scope>NUCLEOTIDE SEQUENCE</scope>
    <source>
        <strain evidence="1">GVMAG-S-1062768-28</strain>
    </source>
</reference>